<dbReference type="RefSeq" id="WP_013703679.1">
    <property type="nucleotide sequence ID" value="NC_015387.1"/>
</dbReference>
<dbReference type="PANTHER" id="PTHR42899:SF1">
    <property type="entry name" value="SPERMATOGENESIS-ASSOCIATED PROTEIN 20"/>
    <property type="match status" value="1"/>
</dbReference>
<dbReference type="PANTHER" id="PTHR42899">
    <property type="entry name" value="SPERMATOGENESIS-ASSOCIATED PROTEIN 20"/>
    <property type="match status" value="1"/>
</dbReference>
<dbReference type="Gene3D" id="3.40.30.10">
    <property type="entry name" value="Glutaredoxin"/>
    <property type="match status" value="1"/>
</dbReference>
<reference evidence="2 3" key="1">
    <citation type="journal article" date="2012" name="Stand. Genomic Sci.">
        <title>Complete genome sequence of the aerobic, heterotroph Marinithermus hydrothermalis type strain (T1(T)) from a deep-sea hydrothermal vent chimney.</title>
        <authorList>
            <person name="Copeland A."/>
            <person name="Gu W."/>
            <person name="Yasawong M."/>
            <person name="Lapidus A."/>
            <person name="Lucas S."/>
            <person name="Deshpande S."/>
            <person name="Pagani I."/>
            <person name="Tapia R."/>
            <person name="Cheng J.F."/>
            <person name="Goodwin L.A."/>
            <person name="Pitluck S."/>
            <person name="Liolios K."/>
            <person name="Ivanova N."/>
            <person name="Mavromatis K."/>
            <person name="Mikhailova N."/>
            <person name="Pati A."/>
            <person name="Chen A."/>
            <person name="Palaniappan K."/>
            <person name="Land M."/>
            <person name="Pan C."/>
            <person name="Brambilla E.M."/>
            <person name="Rohde M."/>
            <person name="Tindall B.J."/>
            <person name="Sikorski J."/>
            <person name="Goker M."/>
            <person name="Detter J.C."/>
            <person name="Bristow J."/>
            <person name="Eisen J.A."/>
            <person name="Markowitz V."/>
            <person name="Hugenholtz P."/>
            <person name="Kyrpides N.C."/>
            <person name="Klenk H.P."/>
            <person name="Woyke T."/>
        </authorList>
    </citation>
    <scope>NUCLEOTIDE SEQUENCE [LARGE SCALE GENOMIC DNA]</scope>
    <source>
        <strain evidence="3">DSM 14884 / JCM 11576 / T1</strain>
    </source>
</reference>
<dbReference type="InterPro" id="IPR024705">
    <property type="entry name" value="Ssp411"/>
</dbReference>
<dbReference type="eggNOG" id="COG1331">
    <property type="taxonomic scope" value="Bacteria"/>
</dbReference>
<dbReference type="AlphaFoldDB" id="F2NP41"/>
<organism evidence="2 3">
    <name type="scientific">Marinithermus hydrothermalis (strain DSM 14884 / JCM 11576 / T1)</name>
    <dbReference type="NCBI Taxonomy" id="869210"/>
    <lineage>
        <taxon>Bacteria</taxon>
        <taxon>Thermotogati</taxon>
        <taxon>Deinococcota</taxon>
        <taxon>Deinococci</taxon>
        <taxon>Thermales</taxon>
        <taxon>Thermaceae</taxon>
        <taxon>Marinithermus</taxon>
    </lineage>
</organism>
<protein>
    <recommendedName>
        <fullName evidence="1">Thioredoxin domain-containing protein</fullName>
    </recommendedName>
</protein>
<name>F2NP41_MARHT</name>
<evidence type="ECO:0000313" key="2">
    <source>
        <dbReference type="EMBL" id="AEB11629.1"/>
    </source>
</evidence>
<dbReference type="CDD" id="cd02955">
    <property type="entry name" value="SSP411"/>
    <property type="match status" value="1"/>
</dbReference>
<dbReference type="Gene3D" id="1.50.10.10">
    <property type="match status" value="2"/>
</dbReference>
<dbReference type="PROSITE" id="PS51352">
    <property type="entry name" value="THIOREDOXIN_2"/>
    <property type="match status" value="1"/>
</dbReference>
<dbReference type="InterPro" id="IPR004879">
    <property type="entry name" value="Ssp411-like_TRX"/>
</dbReference>
<dbReference type="InterPro" id="IPR036249">
    <property type="entry name" value="Thioredoxin-like_sf"/>
</dbReference>
<dbReference type="STRING" id="869210.Marky_0883"/>
<keyword evidence="3" id="KW-1185">Reference proteome</keyword>
<dbReference type="Pfam" id="PF03190">
    <property type="entry name" value="Thioredox_DsbH"/>
    <property type="match status" value="1"/>
</dbReference>
<dbReference type="InterPro" id="IPR013766">
    <property type="entry name" value="Thioredoxin_domain"/>
</dbReference>
<dbReference type="SUPFAM" id="SSF48208">
    <property type="entry name" value="Six-hairpin glycosidases"/>
    <property type="match status" value="1"/>
</dbReference>
<dbReference type="OrthoDB" id="9762614at2"/>
<dbReference type="EMBL" id="CP002630">
    <property type="protein sequence ID" value="AEB11629.1"/>
    <property type="molecule type" value="Genomic_DNA"/>
</dbReference>
<dbReference type="PIRSF" id="PIRSF006402">
    <property type="entry name" value="UCP006402_thioredoxin"/>
    <property type="match status" value="1"/>
</dbReference>
<evidence type="ECO:0000259" key="1">
    <source>
        <dbReference type="PROSITE" id="PS51352"/>
    </source>
</evidence>
<dbReference type="InterPro" id="IPR008928">
    <property type="entry name" value="6-hairpin_glycosidase_sf"/>
</dbReference>
<evidence type="ECO:0000313" key="3">
    <source>
        <dbReference type="Proteomes" id="UP000007030"/>
    </source>
</evidence>
<sequence>MPNRLSREASPYLLQHAENPVDWYPWGEEAFARAQQEGKPIFLSVGYATCHWCHVMARESFEDPEVARLLNAHFVPVKVDREERPDVDHAYMQALQALTGQGGWPMSLFLTPEGKPFYGGTYFPPTDRYGLPSFRRVLEAVAEAWTKRRNEIETHAAALAQRIAQALTNRPGDLPPQLHAKALEAYRQAFDPQHGGFGGAPKFPNAPALRYLLLQAWLGEAAAGEMLRVTLDRMQAGGVYDQVGGGFHRYAVDAVWRVPHFEKMLYDNAQLARVYLGAFRLFGDARYRRTARETLDYLLREMQDAAGGFYAAQDAESEGEEGRYYVWRIPELRAVLGADFEAAARYFGVSDAGNWEGKNILEARYPEPLLAQELGLDAAGFEAWLASVKARLLEARLRRVRPLTDDKILADWNGLALAAFAEAGRWLGEARYLEAARKNAEFVLGALYQDGLLRHAWRRGRLGRHAYLSDQAHYGLGLLALFEATGEMRWLEAARVLAEGILEHFRDPEGGFFDALEANPLGRPKDVFDGAWPSGNAAAAELLVRLARLYDQPEWEAVAFAAIQAQARGVAAHPLAFVGLLTAHLWGEAGGELVVVRPAPELEAWARREFWPLVTLVCGAQDALPVLERRAVGAAYLCRRGVCRLGVDTVAALRTELAAAYPRASIE</sequence>
<feature type="domain" description="Thioredoxin" evidence="1">
    <location>
        <begin position="3"/>
        <end position="143"/>
    </location>
</feature>
<gene>
    <name evidence="2" type="ordered locus">Marky_0883</name>
</gene>
<dbReference type="Proteomes" id="UP000007030">
    <property type="component" value="Chromosome"/>
</dbReference>
<dbReference type="SUPFAM" id="SSF52833">
    <property type="entry name" value="Thioredoxin-like"/>
    <property type="match status" value="1"/>
</dbReference>
<dbReference type="HOGENOM" id="CLU_014051_4_2_0"/>
<proteinExistence type="predicted"/>
<accession>F2NP41</accession>
<dbReference type="GO" id="GO:0005975">
    <property type="term" value="P:carbohydrate metabolic process"/>
    <property type="evidence" value="ECO:0007669"/>
    <property type="project" value="InterPro"/>
</dbReference>
<dbReference type="KEGG" id="mhd:Marky_0883"/>
<dbReference type="InterPro" id="IPR012341">
    <property type="entry name" value="6hp_glycosidase-like_sf"/>
</dbReference>